<protein>
    <submittedName>
        <fullName evidence="1">Uncharacterized protein</fullName>
    </submittedName>
</protein>
<feature type="non-terminal residue" evidence="1">
    <location>
        <position position="1"/>
    </location>
</feature>
<dbReference type="Proteomes" id="UP000663868">
    <property type="component" value="Unassembled WGS sequence"/>
</dbReference>
<proteinExistence type="predicted"/>
<dbReference type="AlphaFoldDB" id="A0A820RXD7"/>
<name>A0A820RXD7_9BILA</name>
<reference evidence="1" key="1">
    <citation type="submission" date="2021-02" db="EMBL/GenBank/DDBJ databases">
        <authorList>
            <person name="Nowell W R."/>
        </authorList>
    </citation>
    <scope>NUCLEOTIDE SEQUENCE</scope>
</reference>
<gene>
    <name evidence="1" type="ORF">KXQ929_LOCUS53592</name>
</gene>
<sequence length="51" mass="5432">NLSYNNLGTKGIRKLAAGIASCNQLKCLNIAGNELIASDMNILLLQLEVSD</sequence>
<comment type="caution">
    <text evidence="1">The sequence shown here is derived from an EMBL/GenBank/DDBJ whole genome shotgun (WGS) entry which is preliminary data.</text>
</comment>
<dbReference type="SUPFAM" id="SSF52047">
    <property type="entry name" value="RNI-like"/>
    <property type="match status" value="1"/>
</dbReference>
<evidence type="ECO:0000313" key="1">
    <source>
        <dbReference type="EMBL" id="CAF4444583.1"/>
    </source>
</evidence>
<organism evidence="1 2">
    <name type="scientific">Adineta steineri</name>
    <dbReference type="NCBI Taxonomy" id="433720"/>
    <lineage>
        <taxon>Eukaryota</taxon>
        <taxon>Metazoa</taxon>
        <taxon>Spiralia</taxon>
        <taxon>Gnathifera</taxon>
        <taxon>Rotifera</taxon>
        <taxon>Eurotatoria</taxon>
        <taxon>Bdelloidea</taxon>
        <taxon>Adinetida</taxon>
        <taxon>Adinetidae</taxon>
        <taxon>Adineta</taxon>
    </lineage>
</organism>
<dbReference type="EMBL" id="CAJOBB010030584">
    <property type="protein sequence ID" value="CAF4444583.1"/>
    <property type="molecule type" value="Genomic_DNA"/>
</dbReference>
<evidence type="ECO:0000313" key="2">
    <source>
        <dbReference type="Proteomes" id="UP000663868"/>
    </source>
</evidence>
<dbReference type="Gene3D" id="3.80.10.10">
    <property type="entry name" value="Ribonuclease Inhibitor"/>
    <property type="match status" value="1"/>
</dbReference>
<dbReference type="InterPro" id="IPR032675">
    <property type="entry name" value="LRR_dom_sf"/>
</dbReference>
<accession>A0A820RXD7</accession>